<accession>A0A956NFQ5</accession>
<feature type="chain" id="PRO_5037168347" evidence="1">
    <location>
        <begin position="20"/>
        <end position="498"/>
    </location>
</feature>
<gene>
    <name evidence="4" type="ORF">KDA27_22415</name>
</gene>
<dbReference type="InterPro" id="IPR011050">
    <property type="entry name" value="Pectin_lyase_fold/virulence"/>
</dbReference>
<evidence type="ECO:0000256" key="1">
    <source>
        <dbReference type="SAM" id="SignalP"/>
    </source>
</evidence>
<dbReference type="Gene3D" id="2.160.20.10">
    <property type="entry name" value="Single-stranded right-handed beta-helix, Pectin lyase-like"/>
    <property type="match status" value="1"/>
</dbReference>
<feature type="domain" description="FlgD/Vpr Ig-like" evidence="3">
    <location>
        <begin position="421"/>
        <end position="485"/>
    </location>
</feature>
<dbReference type="InterPro" id="IPR012334">
    <property type="entry name" value="Pectin_lyas_fold"/>
</dbReference>
<dbReference type="EMBL" id="JAGQHS010000186">
    <property type="protein sequence ID" value="MCA9758567.1"/>
    <property type="molecule type" value="Genomic_DNA"/>
</dbReference>
<proteinExistence type="predicted"/>
<feature type="domain" description="Right handed beta helix" evidence="2">
    <location>
        <begin position="125"/>
        <end position="241"/>
    </location>
</feature>
<comment type="caution">
    <text evidence="4">The sequence shown here is derived from an EMBL/GenBank/DDBJ whole genome shotgun (WGS) entry which is preliminary data.</text>
</comment>
<feature type="signal peptide" evidence="1">
    <location>
        <begin position="1"/>
        <end position="19"/>
    </location>
</feature>
<protein>
    <submittedName>
        <fullName evidence="4">T9SS type A sorting domain-containing protein</fullName>
    </submittedName>
</protein>
<dbReference type="Pfam" id="PF13860">
    <property type="entry name" value="FlgD_ig"/>
    <property type="match status" value="1"/>
</dbReference>
<evidence type="ECO:0000259" key="3">
    <source>
        <dbReference type="Pfam" id="PF13860"/>
    </source>
</evidence>
<dbReference type="InterPro" id="IPR026444">
    <property type="entry name" value="Secre_tail"/>
</dbReference>
<reference evidence="4" key="1">
    <citation type="submission" date="2020-04" db="EMBL/GenBank/DDBJ databases">
        <authorList>
            <person name="Zhang T."/>
        </authorList>
    </citation>
    <scope>NUCLEOTIDE SEQUENCE</scope>
    <source>
        <strain evidence="4">HKST-UBA02</strain>
    </source>
</reference>
<reference evidence="4" key="2">
    <citation type="journal article" date="2021" name="Microbiome">
        <title>Successional dynamics and alternative stable states in a saline activated sludge microbial community over 9 years.</title>
        <authorList>
            <person name="Wang Y."/>
            <person name="Ye J."/>
            <person name="Ju F."/>
            <person name="Liu L."/>
            <person name="Boyd J.A."/>
            <person name="Deng Y."/>
            <person name="Parks D.H."/>
            <person name="Jiang X."/>
            <person name="Yin X."/>
            <person name="Woodcroft B.J."/>
            <person name="Tyson G.W."/>
            <person name="Hugenholtz P."/>
            <person name="Polz M.F."/>
            <person name="Zhang T."/>
        </authorList>
    </citation>
    <scope>NUCLEOTIDE SEQUENCE</scope>
    <source>
        <strain evidence="4">HKST-UBA02</strain>
    </source>
</reference>
<dbReference type="Pfam" id="PF13229">
    <property type="entry name" value="Beta_helix"/>
    <property type="match status" value="1"/>
</dbReference>
<evidence type="ECO:0000259" key="2">
    <source>
        <dbReference type="Pfam" id="PF13229"/>
    </source>
</evidence>
<name>A0A956NFQ5_UNCEI</name>
<evidence type="ECO:0000313" key="5">
    <source>
        <dbReference type="Proteomes" id="UP000739538"/>
    </source>
</evidence>
<keyword evidence="1" id="KW-0732">Signal</keyword>
<dbReference type="Proteomes" id="UP000739538">
    <property type="component" value="Unassembled WGS sequence"/>
</dbReference>
<dbReference type="InterPro" id="IPR039448">
    <property type="entry name" value="Beta_helix"/>
</dbReference>
<sequence>MLRLTLIVLALAVAGSAMAASYVVEPDGSGDFPTIQAALDAAVNGDVVLLGDGVFTGDGNRDLSYGGKEIAVISVSGDPALCTIDCQGSSAEPHRAIGFNGEGSGARFEAVTVIGGYAPGSGYTANGGAIGITAGSPTIIGCVFQQCQANWAGGAIAFSNATPGIFGCDFIDNLANWGGAAILGSVSDAVIEDCRFVGNTASSWGGALCTYYPAGGEVRRCTFDGNRSYNTGGAVKVSGTGWTGFYECVFIGNTADNTGGAFQASEAVVDMERCSFHHNASPDGAGLRFVAGGGIHLSHTIVCACDGTSVSAMADAGVIEFTCSDVFGNTGGDWVGPIEGQLGVEGNFSLDPLFCDPEAGDLRIDADSPCLPHHHPDGPWTCGSGIIGALPVGCSPADSPLSEEVAAPFALQGATPNPFGDTTVLTFRLSQEGSVSLEIFDAGGRSIRHLLREPLAAGAHTSTWDGRDDGGRHVESGIYFAKMSVDDRHLEQRIVVLR</sequence>
<dbReference type="AlphaFoldDB" id="A0A956NFQ5"/>
<dbReference type="SUPFAM" id="SSF51126">
    <property type="entry name" value="Pectin lyase-like"/>
    <property type="match status" value="1"/>
</dbReference>
<dbReference type="Gene3D" id="2.60.40.4070">
    <property type="match status" value="1"/>
</dbReference>
<dbReference type="InterPro" id="IPR025965">
    <property type="entry name" value="FlgD/Vpr_Ig-like"/>
</dbReference>
<organism evidence="4 5">
    <name type="scientific">Eiseniibacteriota bacterium</name>
    <dbReference type="NCBI Taxonomy" id="2212470"/>
    <lineage>
        <taxon>Bacteria</taxon>
        <taxon>Candidatus Eiseniibacteriota</taxon>
    </lineage>
</organism>
<evidence type="ECO:0000313" key="4">
    <source>
        <dbReference type="EMBL" id="MCA9758567.1"/>
    </source>
</evidence>
<dbReference type="NCBIfam" id="TIGR04183">
    <property type="entry name" value="Por_Secre_tail"/>
    <property type="match status" value="1"/>
</dbReference>